<dbReference type="AlphaFoldDB" id="A0A507EMF0"/>
<evidence type="ECO:0000313" key="8">
    <source>
        <dbReference type="Proteomes" id="UP000320333"/>
    </source>
</evidence>
<protein>
    <recommendedName>
        <fullName evidence="6">Peptidase A1 domain-containing protein</fullName>
    </recommendedName>
</protein>
<dbReference type="Pfam" id="PF00026">
    <property type="entry name" value="Asp"/>
    <property type="match status" value="2"/>
</dbReference>
<name>A0A507EMF0_9FUNG</name>
<comment type="similarity">
    <text evidence="1 5">Belongs to the peptidase A1 family.</text>
</comment>
<proteinExistence type="inferred from homology"/>
<dbReference type="CDD" id="cd05471">
    <property type="entry name" value="pepsin_like"/>
    <property type="match status" value="2"/>
</dbReference>
<dbReference type="PANTHER" id="PTHR47966">
    <property type="entry name" value="BETA-SITE APP-CLEAVING ENZYME, ISOFORM A-RELATED"/>
    <property type="match status" value="1"/>
</dbReference>
<accession>A0A507EMF0</accession>
<dbReference type="Gene3D" id="2.40.70.10">
    <property type="entry name" value="Acid Proteases"/>
    <property type="match status" value="4"/>
</dbReference>
<gene>
    <name evidence="7" type="ORF">CcCBS67573_g08132</name>
</gene>
<evidence type="ECO:0000259" key="6">
    <source>
        <dbReference type="PROSITE" id="PS51767"/>
    </source>
</evidence>
<dbReference type="PROSITE" id="PS51767">
    <property type="entry name" value="PEPTIDASE_A1"/>
    <property type="match status" value="2"/>
</dbReference>
<dbReference type="PRINTS" id="PR00792">
    <property type="entry name" value="PEPSIN"/>
</dbReference>
<keyword evidence="5" id="KW-0645">Protease</keyword>
<evidence type="ECO:0000256" key="1">
    <source>
        <dbReference type="ARBA" id="ARBA00007447"/>
    </source>
</evidence>
<dbReference type="InterPro" id="IPR033121">
    <property type="entry name" value="PEPTIDASE_A1"/>
</dbReference>
<evidence type="ECO:0000313" key="7">
    <source>
        <dbReference type="EMBL" id="TPX65429.1"/>
    </source>
</evidence>
<comment type="caution">
    <text evidence="7">The sequence shown here is derived from an EMBL/GenBank/DDBJ whole genome shotgun (WGS) entry which is preliminary data.</text>
</comment>
<evidence type="ECO:0000256" key="3">
    <source>
        <dbReference type="PIRSR" id="PIRSR601461-1"/>
    </source>
</evidence>
<dbReference type="InterPro" id="IPR034164">
    <property type="entry name" value="Pepsin-like_dom"/>
</dbReference>
<dbReference type="InterPro" id="IPR001461">
    <property type="entry name" value="Aspartic_peptidase_A1"/>
</dbReference>
<sequence>MFFLAITSTLAAAHDTNPLSLGISMELQHVRSTEPKLSRRSIITERDPALSSNASSALTSFESGSSYFATVRIGTPGQLFSLLVDTGSALTWFPSTSCDSNCGHMSQEFRSDLSSTFLSTASSRDIHYGTGYVRGRLITDAIEWAGFSAKKQPFLLVSEQSPEVIAIFNDTGDGILGLTYQDGLNSTTSHETVIYSIFQENQNLLPLFSMWLNPSSVTKQRDSNGGKLIVGGVDETLYNGNFTFIPIFPVAVDGSIAGSYYWTVAARSIGIRGSVSVPAVSATAVIIDSGTSGMFVDESTLRNLVLAFSVNYPGAFQLDPATNLYMVSCKLVGKLPDIIFNLGNNIPFPISSANYIVGSGVPGKCALYILSKTDMRGAVTVWILGSVFLQSYYTIYDMGNQQVGFASSADGNTPGKGTPLTLESLKAGGGVGVTDAAPRTSDAYAGGWSVYVLLLVAWTVLEFGKLLSPIKMKVSALAAAAAVIAASVSALDSGVGIDDGAIPIYARSRSYSHGAIAAQTKALQYRYSSPATSLSQSLAQISIGEAIPLINYGSNSFFVRLRIGSNKQEFSLDIDTGSSFMWVPSVSCNPCAGSNPRFNYSKSASFKNLNNFTVHKLQYGTGSVNGFDGQDTVQWDTYTIENQPLLVTTSQDSVMRMALGTYGDGILGLAFEDGLKQGFHETIMYNLASKNMLPQNIFSIWMNQSDTGTETAPSSSSGQLVLGAPHTSLYWGSFKFFTVVPIPGYNRDGSSTKAYYWAIKASGLSVGVRNSLPAPAGTIMVIDSGTSMMTIEHASHTELLRVLKETGQEIIKRPDGTQHVNCSTVKTLPSISFNIGDSIPFVFSFSDYILPDPKGGDDCTLGFQPFTASLGDGGPNLWIVGSIFLQKYCTVFDLENEQVGFALASDGFTAANGTPLDIATLLANSKNNEAGKTSGEMRRTRYPDASVLLALFLLFYSCI</sequence>
<dbReference type="GO" id="GO:0006508">
    <property type="term" value="P:proteolysis"/>
    <property type="evidence" value="ECO:0007669"/>
    <property type="project" value="UniProtKB-KW"/>
</dbReference>
<keyword evidence="8" id="KW-1185">Reference proteome</keyword>
<dbReference type="SUPFAM" id="SSF50630">
    <property type="entry name" value="Acid proteases"/>
    <property type="match status" value="2"/>
</dbReference>
<dbReference type="STRING" id="246404.A0A507EMF0"/>
<dbReference type="PANTHER" id="PTHR47966:SF51">
    <property type="entry name" value="BETA-SITE APP-CLEAVING ENZYME, ISOFORM A-RELATED"/>
    <property type="match status" value="1"/>
</dbReference>
<dbReference type="Proteomes" id="UP000320333">
    <property type="component" value="Unassembled WGS sequence"/>
</dbReference>
<reference evidence="7 8" key="1">
    <citation type="journal article" date="2019" name="Sci. Rep.">
        <title>Comparative genomics of chytrid fungi reveal insights into the obligate biotrophic and pathogenic lifestyle of Synchytrium endobioticum.</title>
        <authorList>
            <person name="van de Vossenberg B.T.L.H."/>
            <person name="Warris S."/>
            <person name="Nguyen H.D.T."/>
            <person name="van Gent-Pelzer M.P.E."/>
            <person name="Joly D.L."/>
            <person name="van de Geest H.C."/>
            <person name="Bonants P.J.M."/>
            <person name="Smith D.S."/>
            <person name="Levesque C.A."/>
            <person name="van der Lee T.A.J."/>
        </authorList>
    </citation>
    <scope>NUCLEOTIDE SEQUENCE [LARGE SCALE GENOMIC DNA]</scope>
    <source>
        <strain evidence="7 8">CBS 675.73</strain>
    </source>
</reference>
<feature type="disulfide bond" evidence="4">
    <location>
        <begin position="329"/>
        <end position="365"/>
    </location>
</feature>
<organism evidence="7 8">
    <name type="scientific">Chytriomyces confervae</name>
    <dbReference type="NCBI Taxonomy" id="246404"/>
    <lineage>
        <taxon>Eukaryota</taxon>
        <taxon>Fungi</taxon>
        <taxon>Fungi incertae sedis</taxon>
        <taxon>Chytridiomycota</taxon>
        <taxon>Chytridiomycota incertae sedis</taxon>
        <taxon>Chytridiomycetes</taxon>
        <taxon>Chytridiales</taxon>
        <taxon>Chytriomycetaceae</taxon>
        <taxon>Chytriomyces</taxon>
    </lineage>
</organism>
<dbReference type="InterPro" id="IPR021109">
    <property type="entry name" value="Peptidase_aspartic_dom_sf"/>
</dbReference>
<dbReference type="PROSITE" id="PS00141">
    <property type="entry name" value="ASP_PROTEASE"/>
    <property type="match status" value="2"/>
</dbReference>
<dbReference type="EMBL" id="QEAP01000491">
    <property type="protein sequence ID" value="TPX65429.1"/>
    <property type="molecule type" value="Genomic_DNA"/>
</dbReference>
<keyword evidence="2 5" id="KW-0064">Aspartyl protease</keyword>
<feature type="domain" description="Peptidase A1" evidence="6">
    <location>
        <begin position="557"/>
        <end position="902"/>
    </location>
</feature>
<dbReference type="GO" id="GO:0004190">
    <property type="term" value="F:aspartic-type endopeptidase activity"/>
    <property type="evidence" value="ECO:0007669"/>
    <property type="project" value="UniProtKB-KW"/>
</dbReference>
<dbReference type="OrthoDB" id="2747330at2759"/>
<feature type="disulfide bond" evidence="4">
    <location>
        <begin position="98"/>
        <end position="102"/>
    </location>
</feature>
<evidence type="ECO:0000256" key="5">
    <source>
        <dbReference type="RuleBase" id="RU000454"/>
    </source>
</evidence>
<feature type="active site" evidence="3">
    <location>
        <position position="85"/>
    </location>
</feature>
<evidence type="ECO:0000256" key="2">
    <source>
        <dbReference type="ARBA" id="ARBA00022750"/>
    </source>
</evidence>
<evidence type="ECO:0000256" key="4">
    <source>
        <dbReference type="PIRSR" id="PIRSR601461-2"/>
    </source>
</evidence>
<keyword evidence="5" id="KW-0378">Hydrolase</keyword>
<feature type="active site" evidence="3">
    <location>
        <position position="288"/>
    </location>
</feature>
<feature type="domain" description="Peptidase A1" evidence="6">
    <location>
        <begin position="67"/>
        <end position="406"/>
    </location>
</feature>
<dbReference type="InterPro" id="IPR001969">
    <property type="entry name" value="Aspartic_peptidase_AS"/>
</dbReference>
<keyword evidence="4" id="KW-1015">Disulfide bond</keyword>